<dbReference type="GO" id="GO:0016020">
    <property type="term" value="C:membrane"/>
    <property type="evidence" value="ECO:0007669"/>
    <property type="project" value="TreeGrafter"/>
</dbReference>
<accession>A0A3E2VG66</accession>
<dbReference type="SUPFAM" id="SSF53474">
    <property type="entry name" value="alpha/beta-Hydrolases"/>
    <property type="match status" value="1"/>
</dbReference>
<proteinExistence type="predicted"/>
<evidence type="ECO:0000259" key="1">
    <source>
        <dbReference type="Pfam" id="PF00561"/>
    </source>
</evidence>
<dbReference type="InterPro" id="IPR050266">
    <property type="entry name" value="AB_hydrolase_sf"/>
</dbReference>
<protein>
    <submittedName>
        <fullName evidence="2">Alpha/beta hydrolase</fullName>
    </submittedName>
</protein>
<reference evidence="2 3" key="1">
    <citation type="submission" date="2018-08" db="EMBL/GenBank/DDBJ databases">
        <title>A genome reference for cultivated species of the human gut microbiota.</title>
        <authorList>
            <person name="Zou Y."/>
            <person name="Xue W."/>
            <person name="Luo G."/>
        </authorList>
    </citation>
    <scope>NUCLEOTIDE SEQUENCE [LARGE SCALE GENOMIC DNA]</scope>
    <source>
        <strain evidence="2 3">OF01-2LB</strain>
    </source>
</reference>
<comment type="caution">
    <text evidence="2">The sequence shown here is derived from an EMBL/GenBank/DDBJ whole genome shotgun (WGS) entry which is preliminary data.</text>
</comment>
<dbReference type="EMBL" id="QVEV01000050">
    <property type="protein sequence ID" value="RGC09648.1"/>
    <property type="molecule type" value="Genomic_DNA"/>
</dbReference>
<dbReference type="PANTHER" id="PTHR43798">
    <property type="entry name" value="MONOACYLGLYCEROL LIPASE"/>
    <property type="match status" value="1"/>
</dbReference>
<dbReference type="InterPro" id="IPR029058">
    <property type="entry name" value="AB_hydrolase_fold"/>
</dbReference>
<evidence type="ECO:0000313" key="2">
    <source>
        <dbReference type="EMBL" id="RGC09648.1"/>
    </source>
</evidence>
<name>A0A3E2VG66_CLOIN</name>
<dbReference type="GO" id="GO:0016787">
    <property type="term" value="F:hydrolase activity"/>
    <property type="evidence" value="ECO:0007669"/>
    <property type="project" value="UniProtKB-KW"/>
</dbReference>
<dbReference type="PANTHER" id="PTHR43798:SF33">
    <property type="entry name" value="HYDROLASE, PUTATIVE (AFU_ORTHOLOGUE AFUA_2G14860)-RELATED"/>
    <property type="match status" value="1"/>
</dbReference>
<gene>
    <name evidence="2" type="ORF">DXA38_20350</name>
</gene>
<sequence>MISKKIDSTPMWYYISETKYDETILFLHSAFADHTQYAKQIEDFSQKFTVITVDLIGHGKSTKTKKGDGIEKTSMYIKDILHAENIVKVHLVGVSIGAVLVQDFANKYPEMVASIACFGGYDINNFDTSMQKENGKAQGLMMLKAIFSIKWFAQSNKLISAYTPQAQEEFYQMNISFPKKSFMYLAGLNGMVNKCITKRSYPILIGCGDQDIPMELNAVEMWHTSEPNSQVMIFKNAGHLVNMDVPIEFNKVVMDFILCAK</sequence>
<keyword evidence="2" id="KW-0378">Hydrolase</keyword>
<dbReference type="AlphaFoldDB" id="A0A3E2VG66"/>
<dbReference type="Gene3D" id="3.40.50.1820">
    <property type="entry name" value="alpha/beta hydrolase"/>
    <property type="match status" value="1"/>
</dbReference>
<dbReference type="InterPro" id="IPR000073">
    <property type="entry name" value="AB_hydrolase_1"/>
</dbReference>
<dbReference type="Proteomes" id="UP000260025">
    <property type="component" value="Unassembled WGS sequence"/>
</dbReference>
<dbReference type="PRINTS" id="PR00111">
    <property type="entry name" value="ABHYDROLASE"/>
</dbReference>
<dbReference type="Pfam" id="PF00561">
    <property type="entry name" value="Abhydrolase_1"/>
    <property type="match status" value="1"/>
</dbReference>
<feature type="domain" description="AB hydrolase-1" evidence="1">
    <location>
        <begin position="23"/>
        <end position="123"/>
    </location>
</feature>
<organism evidence="2 3">
    <name type="scientific">Clostridium innocuum</name>
    <dbReference type="NCBI Taxonomy" id="1522"/>
    <lineage>
        <taxon>Bacteria</taxon>
        <taxon>Bacillati</taxon>
        <taxon>Bacillota</taxon>
        <taxon>Clostridia</taxon>
        <taxon>Eubacteriales</taxon>
        <taxon>Clostridiaceae</taxon>
        <taxon>Clostridium</taxon>
    </lineage>
</organism>
<evidence type="ECO:0000313" key="3">
    <source>
        <dbReference type="Proteomes" id="UP000260025"/>
    </source>
</evidence>
<dbReference type="OrthoDB" id="9775557at2"/>